<evidence type="ECO:0000313" key="2">
    <source>
        <dbReference type="Proteomes" id="UP000827092"/>
    </source>
</evidence>
<accession>A0AAV6VA44</accession>
<dbReference type="EMBL" id="JAFNEN010000136">
    <property type="protein sequence ID" value="KAG8192718.1"/>
    <property type="molecule type" value="Genomic_DNA"/>
</dbReference>
<reference evidence="1 2" key="1">
    <citation type="journal article" date="2022" name="Nat. Ecol. Evol.">
        <title>A masculinizing supergene underlies an exaggerated male reproductive morph in a spider.</title>
        <authorList>
            <person name="Hendrickx F."/>
            <person name="De Corte Z."/>
            <person name="Sonet G."/>
            <person name="Van Belleghem S.M."/>
            <person name="Kostlbacher S."/>
            <person name="Vangestel C."/>
        </authorList>
    </citation>
    <scope>NUCLEOTIDE SEQUENCE [LARGE SCALE GENOMIC DNA]</scope>
    <source>
        <strain evidence="1">W744_W776</strain>
    </source>
</reference>
<proteinExistence type="predicted"/>
<protein>
    <submittedName>
        <fullName evidence="1">Uncharacterized protein</fullName>
    </submittedName>
</protein>
<name>A0AAV6VA44_9ARAC</name>
<organism evidence="1 2">
    <name type="scientific">Oedothorax gibbosus</name>
    <dbReference type="NCBI Taxonomy" id="931172"/>
    <lineage>
        <taxon>Eukaryota</taxon>
        <taxon>Metazoa</taxon>
        <taxon>Ecdysozoa</taxon>
        <taxon>Arthropoda</taxon>
        <taxon>Chelicerata</taxon>
        <taxon>Arachnida</taxon>
        <taxon>Araneae</taxon>
        <taxon>Araneomorphae</taxon>
        <taxon>Entelegynae</taxon>
        <taxon>Araneoidea</taxon>
        <taxon>Linyphiidae</taxon>
        <taxon>Erigoninae</taxon>
        <taxon>Oedothorax</taxon>
    </lineage>
</organism>
<dbReference type="AlphaFoldDB" id="A0AAV6VA44"/>
<keyword evidence="2" id="KW-1185">Reference proteome</keyword>
<comment type="caution">
    <text evidence="1">The sequence shown here is derived from an EMBL/GenBank/DDBJ whole genome shotgun (WGS) entry which is preliminary data.</text>
</comment>
<evidence type="ECO:0000313" key="1">
    <source>
        <dbReference type="EMBL" id="KAG8192718.1"/>
    </source>
</evidence>
<sequence>MYHLWQKLEVDAASRKNGTLSGILIFLSSSTRTSFAASNQNEAWRPLLLSGMPAALVEDHASGGHALLEGPHSFSTVVGGAVFAMET</sequence>
<gene>
    <name evidence="1" type="ORF">JTE90_009741</name>
</gene>
<dbReference type="Proteomes" id="UP000827092">
    <property type="component" value="Unassembled WGS sequence"/>
</dbReference>